<keyword evidence="3" id="KW-1185">Reference proteome</keyword>
<organism evidence="2 3">
    <name type="scientific">Hoeflea olei</name>
    <dbReference type="NCBI Taxonomy" id="1480615"/>
    <lineage>
        <taxon>Bacteria</taxon>
        <taxon>Pseudomonadati</taxon>
        <taxon>Pseudomonadota</taxon>
        <taxon>Alphaproteobacteria</taxon>
        <taxon>Hyphomicrobiales</taxon>
        <taxon>Rhizobiaceae</taxon>
        <taxon>Hoeflea</taxon>
    </lineage>
</organism>
<evidence type="ECO:0000313" key="3">
    <source>
        <dbReference type="Proteomes" id="UP000094795"/>
    </source>
</evidence>
<comment type="caution">
    <text evidence="2">The sequence shown here is derived from an EMBL/GenBank/DDBJ whole genome shotgun (WGS) entry which is preliminary data.</text>
</comment>
<evidence type="ECO:0000256" key="1">
    <source>
        <dbReference type="SAM" id="Phobius"/>
    </source>
</evidence>
<keyword evidence="1" id="KW-0812">Transmembrane</keyword>
<name>A0A1C1YZ91_9HYPH</name>
<dbReference type="EMBL" id="LQZT01000003">
    <property type="protein sequence ID" value="OCW58818.1"/>
    <property type="molecule type" value="Genomic_DNA"/>
</dbReference>
<dbReference type="STRING" id="1480615.AWJ14_20750"/>
<dbReference type="OrthoDB" id="8451574at2"/>
<dbReference type="Proteomes" id="UP000094795">
    <property type="component" value="Unassembled WGS sequence"/>
</dbReference>
<dbReference type="AlphaFoldDB" id="A0A1C1YZ91"/>
<dbReference type="RefSeq" id="WP_066175305.1">
    <property type="nucleotide sequence ID" value="NZ_LQZT01000003.1"/>
</dbReference>
<evidence type="ECO:0000313" key="2">
    <source>
        <dbReference type="EMBL" id="OCW58818.1"/>
    </source>
</evidence>
<keyword evidence="1" id="KW-1133">Transmembrane helix</keyword>
<protein>
    <submittedName>
        <fullName evidence="2">Uncharacterized protein</fullName>
    </submittedName>
</protein>
<accession>A0A1C1YZ91</accession>
<sequence length="118" mass="12181">MIDMPDILTAFSAMVTGFATSWAGLEIARLAGWREPVQADAGIGDGLGAGGPARLGGELALAAMLGPRLLLANGYRNWREGALPLPLYGVLALVAAGWSMCSGVLVLELAFASGFFMV</sequence>
<proteinExistence type="predicted"/>
<dbReference type="Pfam" id="PF22258">
    <property type="entry name" value="DUF6949"/>
    <property type="match status" value="1"/>
</dbReference>
<reference evidence="2 3" key="1">
    <citation type="submission" date="2015-12" db="EMBL/GenBank/DDBJ databases">
        <authorList>
            <person name="Shamseldin A."/>
            <person name="Moawad H."/>
            <person name="Abd El-Rahim W.M."/>
            <person name="Sadowsky M.J."/>
        </authorList>
    </citation>
    <scope>NUCLEOTIDE SEQUENCE [LARGE SCALE GENOMIC DNA]</scope>
    <source>
        <strain evidence="2 3">JC234</strain>
    </source>
</reference>
<gene>
    <name evidence="2" type="ORF">AWJ14_20750</name>
</gene>
<keyword evidence="1" id="KW-0472">Membrane</keyword>
<feature type="transmembrane region" description="Helical" evidence="1">
    <location>
        <begin position="87"/>
        <end position="111"/>
    </location>
</feature>
<dbReference type="InterPro" id="IPR053803">
    <property type="entry name" value="DUF6949"/>
</dbReference>